<gene>
    <name evidence="1" type="ORF">F5144DRAFT_651256</name>
</gene>
<dbReference type="EMBL" id="JAGIZQ010000004">
    <property type="protein sequence ID" value="KAH6632758.1"/>
    <property type="molecule type" value="Genomic_DNA"/>
</dbReference>
<dbReference type="Proteomes" id="UP000724584">
    <property type="component" value="Unassembled WGS sequence"/>
</dbReference>
<protein>
    <submittedName>
        <fullName evidence="1">Uncharacterized protein</fullName>
    </submittedName>
</protein>
<evidence type="ECO:0000313" key="1">
    <source>
        <dbReference type="EMBL" id="KAH6632758.1"/>
    </source>
</evidence>
<sequence length="322" mass="33899">MPAQPPPDRRRYAPLVPSPLNPNTYLNAIKVRQQQQQRQSTLRAKPPNANPSSLPQQYAALAHASPNERLVRQKAAAAWRCETLRHYVLLKPHPGAEHFRSSNHHHLIDFAANPPPTPTSSNPGHSNHGHNNHEHNNSRHNSDSNGPKTKTPPSPPTSPTAQPRPQPSPTRVWLPAPTPYTDHTPNTFDEDISSDIGLGITPEPEGYHDHDNDSNNEGSFPLTSPLLSPTLLLLGGSGSGSGSGSGGMVLPLHGGPLVKKRAGRRRVGGGGSGGGGGVGKGGVGVRRVMVVVALFLGMGLVHGLVSAFGSAGGGGRPPPAER</sequence>
<reference evidence="1 2" key="1">
    <citation type="journal article" date="2021" name="Nat. Commun.">
        <title>Genetic determinants of endophytism in the Arabidopsis root mycobiome.</title>
        <authorList>
            <person name="Mesny F."/>
            <person name="Miyauchi S."/>
            <person name="Thiergart T."/>
            <person name="Pickel B."/>
            <person name="Atanasova L."/>
            <person name="Karlsson M."/>
            <person name="Huettel B."/>
            <person name="Barry K.W."/>
            <person name="Haridas S."/>
            <person name="Chen C."/>
            <person name="Bauer D."/>
            <person name="Andreopoulos W."/>
            <person name="Pangilinan J."/>
            <person name="LaButti K."/>
            <person name="Riley R."/>
            <person name="Lipzen A."/>
            <person name="Clum A."/>
            <person name="Drula E."/>
            <person name="Henrissat B."/>
            <person name="Kohler A."/>
            <person name="Grigoriev I.V."/>
            <person name="Martin F.M."/>
            <person name="Hacquard S."/>
        </authorList>
    </citation>
    <scope>NUCLEOTIDE SEQUENCE [LARGE SCALE GENOMIC DNA]</scope>
    <source>
        <strain evidence="1 2">MPI-SDFR-AT-0079</strain>
    </source>
</reference>
<keyword evidence="2" id="KW-1185">Reference proteome</keyword>
<accession>A0ACB7P9L3</accession>
<comment type="caution">
    <text evidence="1">The sequence shown here is derived from an EMBL/GenBank/DDBJ whole genome shotgun (WGS) entry which is preliminary data.</text>
</comment>
<name>A0ACB7P9L3_9PEZI</name>
<proteinExistence type="predicted"/>
<organism evidence="1 2">
    <name type="scientific">Chaetomium tenue</name>
    <dbReference type="NCBI Taxonomy" id="1854479"/>
    <lineage>
        <taxon>Eukaryota</taxon>
        <taxon>Fungi</taxon>
        <taxon>Dikarya</taxon>
        <taxon>Ascomycota</taxon>
        <taxon>Pezizomycotina</taxon>
        <taxon>Sordariomycetes</taxon>
        <taxon>Sordariomycetidae</taxon>
        <taxon>Sordariales</taxon>
        <taxon>Chaetomiaceae</taxon>
        <taxon>Chaetomium</taxon>
    </lineage>
</organism>
<evidence type="ECO:0000313" key="2">
    <source>
        <dbReference type="Proteomes" id="UP000724584"/>
    </source>
</evidence>